<comment type="pathway">
    <text evidence="1 8">Purine metabolism; IMP biosynthesis via de novo pathway; IMP from 5-formamido-1-(5-phospho-D-ribosyl)imidazole-4-carboxamide: step 1/1.</text>
</comment>
<dbReference type="PANTHER" id="PTHR11692:SF0">
    <property type="entry name" value="BIFUNCTIONAL PURINE BIOSYNTHESIS PROTEIN ATIC"/>
    <property type="match status" value="1"/>
</dbReference>
<comment type="similarity">
    <text evidence="3 8">Belongs to the PurH family.</text>
</comment>
<dbReference type="InterPro" id="IPR016193">
    <property type="entry name" value="Cytidine_deaminase-like"/>
</dbReference>
<evidence type="ECO:0000313" key="11">
    <source>
        <dbReference type="Proteomes" id="UP000598971"/>
    </source>
</evidence>
<dbReference type="InterPro" id="IPR011607">
    <property type="entry name" value="MGS-like_dom"/>
</dbReference>
<reference evidence="10" key="1">
    <citation type="submission" date="2019-10" db="EMBL/GenBank/DDBJ databases">
        <title>Draft genome sequence of Panacibacter sp. KCS-6.</title>
        <authorList>
            <person name="Yim K.J."/>
        </authorList>
    </citation>
    <scope>NUCLEOTIDE SEQUENCE</scope>
    <source>
        <strain evidence="10">KCS-6</strain>
    </source>
</reference>
<dbReference type="InterPro" id="IPR002695">
    <property type="entry name" value="PurH-like"/>
</dbReference>
<comment type="caution">
    <text evidence="10">The sequence shown here is derived from an EMBL/GenBank/DDBJ whole genome shotgun (WGS) entry which is preliminary data.</text>
</comment>
<evidence type="ECO:0000256" key="5">
    <source>
        <dbReference type="ARBA" id="ARBA00022755"/>
    </source>
</evidence>
<dbReference type="PROSITE" id="PS51855">
    <property type="entry name" value="MGS"/>
    <property type="match status" value="1"/>
</dbReference>
<dbReference type="SUPFAM" id="SSF53927">
    <property type="entry name" value="Cytidine deaminase-like"/>
    <property type="match status" value="1"/>
</dbReference>
<dbReference type="FunFam" id="3.40.140.20:FF:000005">
    <property type="entry name" value="Bifunctional purine biosynthesis protein PurH"/>
    <property type="match status" value="1"/>
</dbReference>
<evidence type="ECO:0000256" key="6">
    <source>
        <dbReference type="ARBA" id="ARBA00022801"/>
    </source>
</evidence>
<dbReference type="FunFam" id="3.40.50.1380:FF:000001">
    <property type="entry name" value="Bifunctional purine biosynthesis protein PurH"/>
    <property type="match status" value="1"/>
</dbReference>
<dbReference type="EMBL" id="WHPF01000010">
    <property type="protein sequence ID" value="NNV56774.1"/>
    <property type="molecule type" value="Genomic_DNA"/>
</dbReference>
<dbReference type="Proteomes" id="UP000598971">
    <property type="component" value="Unassembled WGS sequence"/>
</dbReference>
<evidence type="ECO:0000256" key="8">
    <source>
        <dbReference type="HAMAP-Rule" id="MF_00139"/>
    </source>
</evidence>
<evidence type="ECO:0000256" key="2">
    <source>
        <dbReference type="ARBA" id="ARBA00004954"/>
    </source>
</evidence>
<comment type="catalytic activity">
    <reaction evidence="8">
        <text>(6R)-10-formyltetrahydrofolate + 5-amino-1-(5-phospho-beta-D-ribosyl)imidazole-4-carboxamide = 5-formamido-1-(5-phospho-D-ribosyl)imidazole-4-carboxamide + (6S)-5,6,7,8-tetrahydrofolate</text>
        <dbReference type="Rhea" id="RHEA:22192"/>
        <dbReference type="ChEBI" id="CHEBI:57453"/>
        <dbReference type="ChEBI" id="CHEBI:58467"/>
        <dbReference type="ChEBI" id="CHEBI:58475"/>
        <dbReference type="ChEBI" id="CHEBI:195366"/>
        <dbReference type="EC" id="2.1.2.3"/>
    </reaction>
</comment>
<comment type="pathway">
    <text evidence="2 8">Purine metabolism; IMP biosynthesis via de novo pathway; 5-formamido-1-(5-phospho-D-ribosyl)imidazole-4-carboxamide from 5-amino-1-(5-phospho-D-ribosyl)imidazole-4-carboxamide (10-formyl THF route): step 1/1.</text>
</comment>
<evidence type="ECO:0000256" key="4">
    <source>
        <dbReference type="ARBA" id="ARBA00022679"/>
    </source>
</evidence>
<dbReference type="GO" id="GO:0005829">
    <property type="term" value="C:cytosol"/>
    <property type="evidence" value="ECO:0007669"/>
    <property type="project" value="TreeGrafter"/>
</dbReference>
<sequence>MQKKIQSALISVFYKDGLAPVVKELERLGITIYTTGGTQKFIEDLGISCVAVESLTTYPSILGGRVKTLHPAVFGGILGRRSVAQDLVEMKEYNIPEIDLVIVDLYPFEETLRTTSEEKLIIEKIDIGGPSMIRAAAKNFSDLVVIAAKDDYASLVQILETQHGETSLDQRKAYAAKAFEVVMNYDIAINNYFNGSILQPLTHKQSMRYGENPHQQASFYGNLAEMFNQLNGKELSYNNLVDVDAAIQLITEFPAATAAEAVFAIIKHTNVCGVAARATVKESWDAALAGDPESAFGGVLVSNGTIDKATAEAINEIFFEVLIAPSFDEDALAVLKSKKNRILLQLQANLAKPTLQFRSLLNGTLVQGTDMGNYTDWKEVGGRETTAAEKSDLSFANIICKHLKSNAIALIKNKQLIGKGCGQTSRIDSLRQSIDKAKQFNFDLHGAVLASDAFFPFNDCVQMSHAEGIEAFIQPGGSIRDKDSIEYCVAHSLAMVMTGLRHFKH</sequence>
<comment type="catalytic activity">
    <reaction evidence="8">
        <text>IMP + H2O = 5-formamido-1-(5-phospho-D-ribosyl)imidazole-4-carboxamide</text>
        <dbReference type="Rhea" id="RHEA:18445"/>
        <dbReference type="ChEBI" id="CHEBI:15377"/>
        <dbReference type="ChEBI" id="CHEBI:58053"/>
        <dbReference type="ChEBI" id="CHEBI:58467"/>
        <dbReference type="EC" id="3.5.4.10"/>
    </reaction>
</comment>
<dbReference type="GO" id="GO:0006189">
    <property type="term" value="P:'de novo' IMP biosynthetic process"/>
    <property type="evidence" value="ECO:0007669"/>
    <property type="project" value="UniProtKB-UniRule"/>
</dbReference>
<dbReference type="Gene3D" id="3.40.140.20">
    <property type="match status" value="2"/>
</dbReference>
<dbReference type="PANTHER" id="PTHR11692">
    <property type="entry name" value="BIFUNCTIONAL PURINE BIOSYNTHESIS PROTEIN PURH"/>
    <property type="match status" value="1"/>
</dbReference>
<keyword evidence="6 8" id="KW-0378">Hydrolase</keyword>
<dbReference type="SUPFAM" id="SSF52335">
    <property type="entry name" value="Methylglyoxal synthase-like"/>
    <property type="match status" value="1"/>
</dbReference>
<dbReference type="HAMAP" id="MF_00139">
    <property type="entry name" value="PurH"/>
    <property type="match status" value="1"/>
</dbReference>
<dbReference type="EC" id="3.5.4.10" evidence="8"/>
<dbReference type="PIRSF" id="PIRSF000414">
    <property type="entry name" value="AICARFT_IMPCHas"/>
    <property type="match status" value="1"/>
</dbReference>
<dbReference type="CDD" id="cd01421">
    <property type="entry name" value="IMPCH"/>
    <property type="match status" value="1"/>
</dbReference>
<dbReference type="EC" id="2.1.2.3" evidence="8"/>
<dbReference type="GO" id="GO:0003937">
    <property type="term" value="F:IMP cyclohydrolase activity"/>
    <property type="evidence" value="ECO:0007669"/>
    <property type="project" value="UniProtKB-UniRule"/>
</dbReference>
<dbReference type="RefSeq" id="WP_171608712.1">
    <property type="nucleotide sequence ID" value="NZ_WHPF01000010.1"/>
</dbReference>
<keyword evidence="7 8" id="KW-0511">Multifunctional enzyme</keyword>
<evidence type="ECO:0000256" key="3">
    <source>
        <dbReference type="ARBA" id="ARBA00007667"/>
    </source>
</evidence>
<evidence type="ECO:0000259" key="9">
    <source>
        <dbReference type="PROSITE" id="PS51855"/>
    </source>
</evidence>
<dbReference type="SMART" id="SM00798">
    <property type="entry name" value="AICARFT_IMPCHas"/>
    <property type="match status" value="1"/>
</dbReference>
<evidence type="ECO:0000256" key="1">
    <source>
        <dbReference type="ARBA" id="ARBA00004844"/>
    </source>
</evidence>
<dbReference type="NCBIfam" id="NF002049">
    <property type="entry name" value="PRK00881.1"/>
    <property type="match status" value="1"/>
</dbReference>
<proteinExistence type="inferred from homology"/>
<dbReference type="AlphaFoldDB" id="A0A8J8FI49"/>
<protein>
    <recommendedName>
        <fullName evidence="8">Bifunctional purine biosynthesis protein PurH</fullName>
    </recommendedName>
    <domain>
        <recommendedName>
            <fullName evidence="8">Phosphoribosylaminoimidazolecarboxamide formyltransferase</fullName>
            <ecNumber evidence="8">2.1.2.3</ecNumber>
        </recommendedName>
        <alternativeName>
            <fullName evidence="8">AICAR transformylase</fullName>
        </alternativeName>
    </domain>
    <domain>
        <recommendedName>
            <fullName evidence="8">IMP cyclohydrolase</fullName>
            <ecNumber evidence="8">3.5.4.10</ecNumber>
        </recommendedName>
        <alternativeName>
            <fullName evidence="8">ATIC</fullName>
        </alternativeName>
        <alternativeName>
            <fullName evidence="8">IMP synthase</fullName>
        </alternativeName>
        <alternativeName>
            <fullName evidence="8">Inosinicase</fullName>
        </alternativeName>
    </domain>
</protein>
<keyword evidence="4 8" id="KW-0808">Transferase</keyword>
<keyword evidence="5 8" id="KW-0658">Purine biosynthesis</keyword>
<dbReference type="InterPro" id="IPR036914">
    <property type="entry name" value="MGS-like_dom_sf"/>
</dbReference>
<accession>A0A8J8FI49</accession>
<dbReference type="SMART" id="SM00851">
    <property type="entry name" value="MGS"/>
    <property type="match status" value="1"/>
</dbReference>
<evidence type="ECO:0000313" key="10">
    <source>
        <dbReference type="EMBL" id="NNV56774.1"/>
    </source>
</evidence>
<organism evidence="10 11">
    <name type="scientific">Limnovirga soli</name>
    <dbReference type="NCBI Taxonomy" id="2656915"/>
    <lineage>
        <taxon>Bacteria</taxon>
        <taxon>Pseudomonadati</taxon>
        <taxon>Bacteroidota</taxon>
        <taxon>Chitinophagia</taxon>
        <taxon>Chitinophagales</taxon>
        <taxon>Chitinophagaceae</taxon>
        <taxon>Limnovirga</taxon>
    </lineage>
</organism>
<dbReference type="Pfam" id="PF02142">
    <property type="entry name" value="MGS"/>
    <property type="match status" value="1"/>
</dbReference>
<dbReference type="Pfam" id="PF01808">
    <property type="entry name" value="AICARFT_IMPCHas"/>
    <property type="match status" value="1"/>
</dbReference>
<name>A0A8J8FI49_9BACT</name>
<dbReference type="GO" id="GO:0004643">
    <property type="term" value="F:phosphoribosylaminoimidazolecarboxamide formyltransferase activity"/>
    <property type="evidence" value="ECO:0007669"/>
    <property type="project" value="UniProtKB-UniRule"/>
</dbReference>
<dbReference type="UniPathway" id="UPA00074">
    <property type="reaction ID" value="UER00133"/>
</dbReference>
<dbReference type="Gene3D" id="3.40.50.1380">
    <property type="entry name" value="Methylglyoxal synthase-like domain"/>
    <property type="match status" value="1"/>
</dbReference>
<evidence type="ECO:0000256" key="7">
    <source>
        <dbReference type="ARBA" id="ARBA00023268"/>
    </source>
</evidence>
<dbReference type="InterPro" id="IPR024051">
    <property type="entry name" value="AICAR_Tfase_dup_dom_sf"/>
</dbReference>
<gene>
    <name evidence="8 10" type="primary">purH</name>
    <name evidence="10" type="ORF">GD597_14980</name>
</gene>
<feature type="domain" description="MGS-like" evidence="9">
    <location>
        <begin position="1"/>
        <end position="147"/>
    </location>
</feature>
<keyword evidence="11" id="KW-1185">Reference proteome</keyword>
<comment type="domain">
    <text evidence="8">The IMP cyclohydrolase activity resides in the N-terminal region.</text>
</comment>